<dbReference type="InterPro" id="IPR019080">
    <property type="entry name" value="YqaJ_viral_recombinase"/>
</dbReference>
<accession>A0A4R6Y5H1</accession>
<dbReference type="Pfam" id="PF09588">
    <property type="entry name" value="YqaJ"/>
    <property type="match status" value="1"/>
</dbReference>
<dbReference type="InterPro" id="IPR011604">
    <property type="entry name" value="PDDEXK-like_dom_sf"/>
</dbReference>
<dbReference type="RefSeq" id="WP_133620910.1">
    <property type="nucleotide sequence ID" value="NZ_SNZE01000018.1"/>
</dbReference>
<feature type="domain" description="YqaJ viral recombinase" evidence="1">
    <location>
        <begin position="12"/>
        <end position="144"/>
    </location>
</feature>
<dbReference type="Gene3D" id="3.90.320.10">
    <property type="match status" value="1"/>
</dbReference>
<organism evidence="2 3">
    <name type="scientific">Hydromonas duriensis</name>
    <dbReference type="NCBI Taxonomy" id="1527608"/>
    <lineage>
        <taxon>Bacteria</taxon>
        <taxon>Pseudomonadati</taxon>
        <taxon>Pseudomonadota</taxon>
        <taxon>Betaproteobacteria</taxon>
        <taxon>Burkholderiales</taxon>
        <taxon>Burkholderiaceae</taxon>
        <taxon>Hydromonas</taxon>
    </lineage>
</organism>
<keyword evidence="2" id="KW-0540">Nuclease</keyword>
<keyword evidence="2" id="KW-0255">Endonuclease</keyword>
<dbReference type="OrthoDB" id="9135654at2"/>
<evidence type="ECO:0000259" key="1">
    <source>
        <dbReference type="Pfam" id="PF09588"/>
    </source>
</evidence>
<dbReference type="EMBL" id="SNZE01000018">
    <property type="protein sequence ID" value="TDR30658.1"/>
    <property type="molecule type" value="Genomic_DNA"/>
</dbReference>
<comment type="caution">
    <text evidence="2">The sequence shown here is derived from an EMBL/GenBank/DDBJ whole genome shotgun (WGS) entry which is preliminary data.</text>
</comment>
<protein>
    <submittedName>
        <fullName evidence="2">Putative phage-type endonuclease</fullName>
    </submittedName>
</protein>
<dbReference type="GO" id="GO:0004519">
    <property type="term" value="F:endonuclease activity"/>
    <property type="evidence" value="ECO:0007669"/>
    <property type="project" value="UniProtKB-KW"/>
</dbReference>
<dbReference type="InterPro" id="IPR011335">
    <property type="entry name" value="Restrct_endonuc-II-like"/>
</dbReference>
<name>A0A4R6Y5H1_9BURK</name>
<sequence length="505" mass="56538">MQTINLTQGTPEWHTHRLTHWNASDAPAMLAQSSHKSRTALLHEYVTGIKPECTAFTQKMFDQGHRFEALARQHIAQGIVGEVLYPCVGVSGKLSASFDGLTMDERVCFEHKMLNQILKACRSIEDVPIEYKIQMQQQLMVSQASRCLFVASEWDQADQLIDKVVFWYESDSKLAKQISDGWQQFEQDLASYMPTTGANVTHTTEILALPALNLEVIGTVKSSNLQTYQQAAETFIATINTNLQTDDDFAQAEKSVKFCKEAEDKLAMSKSAVLAQTGSIDELMRTIDHISASLRNKRLTLERLIKSQKDMIKTNLIMQNQQAFNAHVFDLNAQLAGAALATIPTHFAEVIKGKKSSESMRSALSDELARLKIQANRQAQTVQTNLEYLADFNEFRFLFGDLNVIANKACDDFAALVTVRIAAHKEAMAMKSAIEHVQQVSSTYFEQETPCAPTRPHTTHVVDLSAPRAELPAHVQEELRLLVQFAHAHGYDRDTAELEYLFGGL</sequence>
<evidence type="ECO:0000313" key="2">
    <source>
        <dbReference type="EMBL" id="TDR30658.1"/>
    </source>
</evidence>
<evidence type="ECO:0000313" key="3">
    <source>
        <dbReference type="Proteomes" id="UP000294480"/>
    </source>
</evidence>
<dbReference type="Proteomes" id="UP000294480">
    <property type="component" value="Unassembled WGS sequence"/>
</dbReference>
<dbReference type="AlphaFoldDB" id="A0A4R6Y5H1"/>
<reference evidence="2 3" key="1">
    <citation type="submission" date="2019-03" db="EMBL/GenBank/DDBJ databases">
        <title>Genomic Encyclopedia of Type Strains, Phase IV (KMG-IV): sequencing the most valuable type-strain genomes for metagenomic binning, comparative biology and taxonomic classification.</title>
        <authorList>
            <person name="Goeker M."/>
        </authorList>
    </citation>
    <scope>NUCLEOTIDE SEQUENCE [LARGE SCALE GENOMIC DNA]</scope>
    <source>
        <strain evidence="2 3">DSM 102852</strain>
    </source>
</reference>
<keyword evidence="2" id="KW-0378">Hydrolase</keyword>
<dbReference type="SUPFAM" id="SSF52980">
    <property type="entry name" value="Restriction endonuclease-like"/>
    <property type="match status" value="1"/>
</dbReference>
<dbReference type="InterPro" id="IPR016889">
    <property type="entry name" value="UCP028503"/>
</dbReference>
<gene>
    <name evidence="2" type="ORF">DFR44_1185</name>
</gene>
<dbReference type="PIRSF" id="PIRSF028503">
    <property type="entry name" value="UCP028503"/>
    <property type="match status" value="1"/>
</dbReference>
<keyword evidence="3" id="KW-1185">Reference proteome</keyword>
<proteinExistence type="predicted"/>